<proteinExistence type="predicted"/>
<organism evidence="1 2">
    <name type="scientific">Pangasianodon gigas</name>
    <name type="common">Mekong giant catfish</name>
    <name type="synonym">Pangasius gigas</name>
    <dbReference type="NCBI Taxonomy" id="30993"/>
    <lineage>
        <taxon>Eukaryota</taxon>
        <taxon>Metazoa</taxon>
        <taxon>Chordata</taxon>
        <taxon>Craniata</taxon>
        <taxon>Vertebrata</taxon>
        <taxon>Euteleostomi</taxon>
        <taxon>Actinopterygii</taxon>
        <taxon>Neopterygii</taxon>
        <taxon>Teleostei</taxon>
        <taxon>Ostariophysi</taxon>
        <taxon>Siluriformes</taxon>
        <taxon>Pangasiidae</taxon>
        <taxon>Pangasianodon</taxon>
    </lineage>
</organism>
<dbReference type="EMBL" id="CM040459">
    <property type="protein sequence ID" value="MCI4378932.1"/>
    <property type="molecule type" value="Genomic_DNA"/>
</dbReference>
<dbReference type="Proteomes" id="UP000829447">
    <property type="component" value="Linkage Group LG6"/>
</dbReference>
<protein>
    <submittedName>
        <fullName evidence="1">Uncharacterized protein</fullName>
    </submittedName>
</protein>
<evidence type="ECO:0000313" key="1">
    <source>
        <dbReference type="EMBL" id="MCI4378932.1"/>
    </source>
</evidence>
<accession>A0ACC5WIQ3</accession>
<name>A0ACC5WIQ3_PANGG</name>
<gene>
    <name evidence="1" type="ORF">PGIGA_G00221920</name>
</gene>
<evidence type="ECO:0000313" key="2">
    <source>
        <dbReference type="Proteomes" id="UP000829447"/>
    </source>
</evidence>
<keyword evidence="2" id="KW-1185">Reference proteome</keyword>
<comment type="caution">
    <text evidence="1">The sequence shown here is derived from an EMBL/GenBank/DDBJ whole genome shotgun (WGS) entry which is preliminary data.</text>
</comment>
<sequence length="171" mass="20417">MNSFTESCSGHQRKKNMAENRERDMNRVRDMYEGVNPGEMTEAEKKAHIERTLQNNPDVLFRIYKQDRLHMVMFRPSDPGKWMRLIQSRITNLSFQLTRKRSANDIFKISMSGPQEHLDRFCQDFDQLYDEFMKNMQDGGAAAQNNLEDEVEELRARIRELELENKKLRKR</sequence>
<reference evidence="1 2" key="1">
    <citation type="journal article" date="2022" name="bioRxiv">
        <title>An ancient truncated duplication of the anti-Mullerian hormone receptor type 2 gene is a potential conserved master sex determinant in the Pangasiidae catfish family.</title>
        <authorList>
            <person name="Wen M."/>
            <person name="Pan Q."/>
            <person name="Jouanno E."/>
            <person name="Montfort J."/>
            <person name="Zahm M."/>
            <person name="Cabau C."/>
            <person name="Klopp C."/>
            <person name="Iampietro C."/>
            <person name="Roques C."/>
            <person name="Bouchez O."/>
            <person name="Castinel A."/>
            <person name="Donnadieu C."/>
            <person name="Parrinello H."/>
            <person name="Poncet C."/>
            <person name="Belmonte E."/>
            <person name="Gautier V."/>
            <person name="Avarre J.-C."/>
            <person name="Dugue R."/>
            <person name="Gustiano R."/>
            <person name="Ha T.T.T."/>
            <person name="Campet M."/>
            <person name="Sriphairoj K."/>
            <person name="Ribolli J."/>
            <person name="de Almeida F.L."/>
            <person name="Desvignes T."/>
            <person name="Postlethwait J.H."/>
            <person name="Bucao C.F."/>
            <person name="Robinson-Rechavi M."/>
            <person name="Bobe J."/>
            <person name="Herpin A."/>
            <person name="Guiguen Y."/>
        </authorList>
    </citation>
    <scope>NUCLEOTIDE SEQUENCE [LARGE SCALE GENOMIC DNA]</scope>
    <source>
        <strain evidence="1">YG-Dec2019</strain>
    </source>
</reference>